<feature type="region of interest" description="Disordered" evidence="1">
    <location>
        <begin position="102"/>
        <end position="122"/>
    </location>
</feature>
<dbReference type="InterPro" id="IPR008912">
    <property type="entry name" value="Uncharacterised_CoxE"/>
</dbReference>
<organism evidence="2 3">
    <name type="scientific">Pseudonocardia hispaniensis</name>
    <dbReference type="NCBI Taxonomy" id="904933"/>
    <lineage>
        <taxon>Bacteria</taxon>
        <taxon>Bacillati</taxon>
        <taxon>Actinomycetota</taxon>
        <taxon>Actinomycetes</taxon>
        <taxon>Pseudonocardiales</taxon>
        <taxon>Pseudonocardiaceae</taxon>
        <taxon>Pseudonocardia</taxon>
    </lineage>
</organism>
<dbReference type="RefSeq" id="WP_379585504.1">
    <property type="nucleotide sequence ID" value="NZ_JBHSQW010000031.1"/>
</dbReference>
<gene>
    <name evidence="2" type="ORF">ACFQE5_14675</name>
</gene>
<dbReference type="PANTHER" id="PTHR39338">
    <property type="entry name" value="BLL5662 PROTEIN-RELATED"/>
    <property type="match status" value="1"/>
</dbReference>
<proteinExistence type="predicted"/>
<evidence type="ECO:0000313" key="2">
    <source>
        <dbReference type="EMBL" id="MFC5995456.1"/>
    </source>
</evidence>
<feature type="compositionally biased region" description="Basic and acidic residues" evidence="1">
    <location>
        <begin position="110"/>
        <end position="122"/>
    </location>
</feature>
<evidence type="ECO:0000313" key="3">
    <source>
        <dbReference type="Proteomes" id="UP001596302"/>
    </source>
</evidence>
<reference evidence="3" key="1">
    <citation type="journal article" date="2019" name="Int. J. Syst. Evol. Microbiol.">
        <title>The Global Catalogue of Microorganisms (GCM) 10K type strain sequencing project: providing services to taxonomists for standard genome sequencing and annotation.</title>
        <authorList>
            <consortium name="The Broad Institute Genomics Platform"/>
            <consortium name="The Broad Institute Genome Sequencing Center for Infectious Disease"/>
            <person name="Wu L."/>
            <person name="Ma J."/>
        </authorList>
    </citation>
    <scope>NUCLEOTIDE SEQUENCE [LARGE SCALE GENOMIC DNA]</scope>
    <source>
        <strain evidence="3">CCM 8391</strain>
    </source>
</reference>
<protein>
    <submittedName>
        <fullName evidence="2">VWA domain-containing protein</fullName>
    </submittedName>
</protein>
<dbReference type="EMBL" id="JBHSQW010000031">
    <property type="protein sequence ID" value="MFC5995456.1"/>
    <property type="molecule type" value="Genomic_DNA"/>
</dbReference>
<dbReference type="Proteomes" id="UP001596302">
    <property type="component" value="Unassembled WGS sequence"/>
</dbReference>
<dbReference type="PANTHER" id="PTHR39338:SF5">
    <property type="entry name" value="BLR6139 PROTEIN"/>
    <property type="match status" value="1"/>
</dbReference>
<evidence type="ECO:0000256" key="1">
    <source>
        <dbReference type="SAM" id="MobiDB-lite"/>
    </source>
</evidence>
<sequence length="517" mass="57437">MEASIHRFVRLLRRRGVRISVSEALDAMSCAGQPGILAHRDLLKAALRVALIKDRRDESTFDEVFDAFFALVKVGETEHGHGHGHGHGDLSDQGALENFTLSETPSESPQQDHNHGKPVDIRDFFDPEDLAEQYNLHQEANKIDLAALTDEIVFSKDNATGQVSEGHRVQIETDRLSGAGLPGDVSTATGTRVDADLSVAQQEALLGWLTTAEEEVAREEGIEDDLTALRRRLSGVLANLPEAIKRHLERLLELEQRILEGTAGAGDDEPRVVEIDRAGEAERMQLEDSLRRLATTLHGALTHRRRVSPQGRIDSGRTMRRNMRFDGVPFTPVTVRRIEDKPRLVVLADVSLSVRATARFTLHLVHGLQDLFGQVRSFAFVADIVEITELFADHPVEQALGQVFGGELLDVDANSHYGFAFGRFLDEYGSAVTRRSTVLVLGDGRGNGNDPNMAAFIELTRRARETIWLTPEPRYSWRLGRCDLPAYAEHCDRVRVVRDLTGLEQTAHEMAGELIGR</sequence>
<dbReference type="Pfam" id="PF05762">
    <property type="entry name" value="VWA_CoxE"/>
    <property type="match status" value="1"/>
</dbReference>
<name>A0ABW1J3R6_9PSEU</name>
<comment type="caution">
    <text evidence="2">The sequence shown here is derived from an EMBL/GenBank/DDBJ whole genome shotgun (WGS) entry which is preliminary data.</text>
</comment>
<keyword evidence="3" id="KW-1185">Reference proteome</keyword>
<accession>A0ABW1J3R6</accession>